<evidence type="ECO:0000313" key="3">
    <source>
        <dbReference type="Proteomes" id="UP000709295"/>
    </source>
</evidence>
<evidence type="ECO:0000256" key="1">
    <source>
        <dbReference type="SAM" id="MobiDB-lite"/>
    </source>
</evidence>
<feature type="region of interest" description="Disordered" evidence="1">
    <location>
        <begin position="25"/>
        <end position="68"/>
    </location>
</feature>
<reference evidence="2" key="1">
    <citation type="submission" date="2021-01" db="EMBL/GenBank/DDBJ databases">
        <title>Phytophthora aleatoria, a newly-described species from Pinus radiata is distinct from Phytophthora cactorum isolates based on comparative genomics.</title>
        <authorList>
            <person name="Mcdougal R."/>
            <person name="Panda P."/>
            <person name="Williams N."/>
            <person name="Studholme D.J."/>
        </authorList>
    </citation>
    <scope>NUCLEOTIDE SEQUENCE</scope>
    <source>
        <strain evidence="2">NZFS 4037</strain>
    </source>
</reference>
<dbReference type="Proteomes" id="UP000709295">
    <property type="component" value="Unassembled WGS sequence"/>
</dbReference>
<dbReference type="EMBL" id="JAENGY010000295">
    <property type="protein sequence ID" value="KAG6966731.1"/>
    <property type="molecule type" value="Genomic_DNA"/>
</dbReference>
<gene>
    <name evidence="2" type="ORF">JG688_00006634</name>
</gene>
<proteinExistence type="predicted"/>
<organism evidence="2 3">
    <name type="scientific">Phytophthora aleatoria</name>
    <dbReference type="NCBI Taxonomy" id="2496075"/>
    <lineage>
        <taxon>Eukaryota</taxon>
        <taxon>Sar</taxon>
        <taxon>Stramenopiles</taxon>
        <taxon>Oomycota</taxon>
        <taxon>Peronosporomycetes</taxon>
        <taxon>Peronosporales</taxon>
        <taxon>Peronosporaceae</taxon>
        <taxon>Phytophthora</taxon>
    </lineage>
</organism>
<dbReference type="AlphaFoldDB" id="A0A8J5JAW3"/>
<sequence length="68" mass="7596">MIAITSAIGSIIAFGDTTACCGRDKTGLRTPEQTYETSASLIPMQDKDFNPRILRHHHHHRSDDDDDD</sequence>
<comment type="caution">
    <text evidence="2">The sequence shown here is derived from an EMBL/GenBank/DDBJ whole genome shotgun (WGS) entry which is preliminary data.</text>
</comment>
<feature type="compositionally biased region" description="Polar residues" evidence="1">
    <location>
        <begin position="31"/>
        <end position="40"/>
    </location>
</feature>
<evidence type="ECO:0000313" key="2">
    <source>
        <dbReference type="EMBL" id="KAG6966731.1"/>
    </source>
</evidence>
<protein>
    <submittedName>
        <fullName evidence="2">Uncharacterized protein</fullName>
    </submittedName>
</protein>
<accession>A0A8J5JAW3</accession>
<keyword evidence="3" id="KW-1185">Reference proteome</keyword>
<name>A0A8J5JAW3_9STRA</name>